<comment type="caution">
    <text evidence="1">The sequence shown here is derived from an EMBL/GenBank/DDBJ whole genome shotgun (WGS) entry which is preliminary data.</text>
</comment>
<dbReference type="AlphaFoldDB" id="A0A0F9L7T9"/>
<sequence length="58" mass="6480">MTDEELLREAMKALKPTEQLIASMLLIGATKTRGIEVGPALETVRATITKLEERLLRE</sequence>
<dbReference type="EMBL" id="LAZR01007710">
    <property type="protein sequence ID" value="KKM83466.1"/>
    <property type="molecule type" value="Genomic_DNA"/>
</dbReference>
<accession>A0A0F9L7T9</accession>
<protein>
    <submittedName>
        <fullName evidence="1">Uncharacterized protein</fullName>
    </submittedName>
</protein>
<reference evidence="1" key="1">
    <citation type="journal article" date="2015" name="Nature">
        <title>Complex archaea that bridge the gap between prokaryotes and eukaryotes.</title>
        <authorList>
            <person name="Spang A."/>
            <person name="Saw J.H."/>
            <person name="Jorgensen S.L."/>
            <person name="Zaremba-Niedzwiedzka K."/>
            <person name="Martijn J."/>
            <person name="Lind A.E."/>
            <person name="van Eijk R."/>
            <person name="Schleper C."/>
            <person name="Guy L."/>
            <person name="Ettema T.J."/>
        </authorList>
    </citation>
    <scope>NUCLEOTIDE SEQUENCE</scope>
</reference>
<name>A0A0F9L7T9_9ZZZZ</name>
<evidence type="ECO:0000313" key="1">
    <source>
        <dbReference type="EMBL" id="KKM83466.1"/>
    </source>
</evidence>
<organism evidence="1">
    <name type="scientific">marine sediment metagenome</name>
    <dbReference type="NCBI Taxonomy" id="412755"/>
    <lineage>
        <taxon>unclassified sequences</taxon>
        <taxon>metagenomes</taxon>
        <taxon>ecological metagenomes</taxon>
    </lineage>
</organism>
<gene>
    <name evidence="1" type="ORF">LCGC14_1309260</name>
</gene>
<proteinExistence type="predicted"/>